<dbReference type="PANTHER" id="PTHR33908:SF11">
    <property type="entry name" value="MEMBRANE PROTEIN"/>
    <property type="match status" value="1"/>
</dbReference>
<feature type="transmembrane region" description="Helical" evidence="8">
    <location>
        <begin position="150"/>
        <end position="175"/>
    </location>
</feature>
<evidence type="ECO:0000256" key="7">
    <source>
        <dbReference type="ARBA" id="ARBA00023136"/>
    </source>
</evidence>
<evidence type="ECO:0000256" key="3">
    <source>
        <dbReference type="ARBA" id="ARBA00022676"/>
    </source>
</evidence>
<evidence type="ECO:0000313" key="11">
    <source>
        <dbReference type="Proteomes" id="UP001474120"/>
    </source>
</evidence>
<evidence type="ECO:0000256" key="1">
    <source>
        <dbReference type="ARBA" id="ARBA00004651"/>
    </source>
</evidence>
<accession>A0ABU9L317</accession>
<keyword evidence="3 10" id="KW-0328">Glycosyltransferase</keyword>
<feature type="transmembrane region" description="Helical" evidence="8">
    <location>
        <begin position="101"/>
        <end position="121"/>
    </location>
</feature>
<evidence type="ECO:0000256" key="8">
    <source>
        <dbReference type="SAM" id="Phobius"/>
    </source>
</evidence>
<feature type="transmembrane region" description="Helical" evidence="8">
    <location>
        <begin position="287"/>
        <end position="306"/>
    </location>
</feature>
<dbReference type="EC" id="2.4.-.-" evidence="10"/>
<feature type="transmembrane region" description="Helical" evidence="8">
    <location>
        <begin position="187"/>
        <end position="206"/>
    </location>
</feature>
<evidence type="ECO:0000256" key="4">
    <source>
        <dbReference type="ARBA" id="ARBA00022679"/>
    </source>
</evidence>
<keyword evidence="4 10" id="KW-0808">Transferase</keyword>
<evidence type="ECO:0000313" key="10">
    <source>
        <dbReference type="EMBL" id="MEL4456813.1"/>
    </source>
</evidence>
<keyword evidence="7 8" id="KW-0472">Membrane</keyword>
<evidence type="ECO:0000256" key="2">
    <source>
        <dbReference type="ARBA" id="ARBA00022475"/>
    </source>
</evidence>
<dbReference type="InterPro" id="IPR038731">
    <property type="entry name" value="RgtA/B/C-like"/>
</dbReference>
<dbReference type="Pfam" id="PF13231">
    <property type="entry name" value="PMT_2"/>
    <property type="match status" value="1"/>
</dbReference>
<protein>
    <submittedName>
        <fullName evidence="10">Glycosyltransferase family 39 protein</fullName>
        <ecNumber evidence="10">2.4.-.-</ecNumber>
    </submittedName>
</protein>
<evidence type="ECO:0000256" key="5">
    <source>
        <dbReference type="ARBA" id="ARBA00022692"/>
    </source>
</evidence>
<gene>
    <name evidence="10" type="ORF">AABB81_12965</name>
</gene>
<feature type="transmembrane region" description="Helical" evidence="8">
    <location>
        <begin position="226"/>
        <end position="248"/>
    </location>
</feature>
<evidence type="ECO:0000256" key="6">
    <source>
        <dbReference type="ARBA" id="ARBA00022989"/>
    </source>
</evidence>
<dbReference type="PANTHER" id="PTHR33908">
    <property type="entry name" value="MANNOSYLTRANSFERASE YKCB-RELATED"/>
    <property type="match status" value="1"/>
</dbReference>
<comment type="caution">
    <text evidence="10">The sequence shown here is derived from an EMBL/GenBank/DDBJ whole genome shotgun (WGS) entry which is preliminary data.</text>
</comment>
<feature type="transmembrane region" description="Helical" evidence="8">
    <location>
        <begin position="71"/>
        <end position="89"/>
    </location>
</feature>
<comment type="subcellular location">
    <subcellularLocation>
        <location evidence="1">Cell membrane</location>
        <topology evidence="1">Multi-pass membrane protein</topology>
    </subcellularLocation>
</comment>
<keyword evidence="11" id="KW-1185">Reference proteome</keyword>
<feature type="transmembrane region" description="Helical" evidence="8">
    <location>
        <begin position="260"/>
        <end position="281"/>
    </location>
</feature>
<dbReference type="Proteomes" id="UP001474120">
    <property type="component" value="Unassembled WGS sequence"/>
</dbReference>
<sequence>MKRLKNPKIQFFSILLLFFVINVLQSRFTNLFEDEAYYYVWSKNLAFGYFDHPPMVALWAFIGQLLADGELGLRLLSTISFCLMIWIIWTMVDYKEKWRFVLLFFLVVISLTLWQVFGFIITPDTPLLLFTSLFLLSYKRFLDKESTLNIVLLGFSMAAMLYSKYHGILVIVFVVVSHLKLLKNPRFWMAGLLGLVLFIPHLNWQYQNGFPSFEYHLKERGKKPYSILNNLTHLVNMIAVVGLTFPVVYKAFFKQKTTGVFAKSLKFIIYGFFIFFFISSFKSEPQAQWVILILIPLALIIFPYFIEHPKARKWLVILGSIQLGLLLIIRIFLAFPSLSPIELEPHVSQQWIPDLKTNTEGRPVVFVNSYRNASLYNFYTGIKTHSYSILKGRKSQYNLLDFEANMQGEDIYSANSYVKNQPKLAKRYSSFIYGKLIPDYQTFEKVICRIETEALTFHPGTNQFEFRFINTYDKNITFDQVRFVGVFQGYKNRIIAKVPLQVVHPESLMAKKEKVMRAVFEAPEIPQNEAITFRVALEFYNLLEGFQGNKVAVTKTNK</sequence>
<reference evidence="10 11" key="1">
    <citation type="submission" date="2024-04" db="EMBL/GenBank/DDBJ databases">
        <title>whole genome sequencing of Lutimonas vermicola strain IMCC1616.</title>
        <authorList>
            <person name="Bae S.S."/>
        </authorList>
    </citation>
    <scope>NUCLEOTIDE SEQUENCE [LARGE SCALE GENOMIC DNA]</scope>
    <source>
        <strain evidence="10 11">IMCC1616</strain>
    </source>
</reference>
<dbReference type="GO" id="GO:0016757">
    <property type="term" value="F:glycosyltransferase activity"/>
    <property type="evidence" value="ECO:0007669"/>
    <property type="project" value="UniProtKB-KW"/>
</dbReference>
<keyword evidence="5 8" id="KW-0812">Transmembrane</keyword>
<feature type="transmembrane region" description="Helical" evidence="8">
    <location>
        <begin position="315"/>
        <end position="335"/>
    </location>
</feature>
<name>A0ABU9L317_9FLAO</name>
<dbReference type="InterPro" id="IPR050297">
    <property type="entry name" value="LipidA_mod_glycosyltrf_83"/>
</dbReference>
<dbReference type="RefSeq" id="WP_342160978.1">
    <property type="nucleotide sequence ID" value="NZ_JBCDNA010000003.1"/>
</dbReference>
<evidence type="ECO:0000259" key="9">
    <source>
        <dbReference type="Pfam" id="PF13231"/>
    </source>
</evidence>
<organism evidence="10 11">
    <name type="scientific">Lutimonas vermicola</name>
    <dbReference type="NCBI Taxonomy" id="414288"/>
    <lineage>
        <taxon>Bacteria</taxon>
        <taxon>Pseudomonadati</taxon>
        <taxon>Bacteroidota</taxon>
        <taxon>Flavobacteriia</taxon>
        <taxon>Flavobacteriales</taxon>
        <taxon>Flavobacteriaceae</taxon>
        <taxon>Lutimonas</taxon>
    </lineage>
</organism>
<keyword evidence="2" id="KW-1003">Cell membrane</keyword>
<keyword evidence="6 8" id="KW-1133">Transmembrane helix</keyword>
<dbReference type="EMBL" id="JBCDNA010000003">
    <property type="protein sequence ID" value="MEL4456813.1"/>
    <property type="molecule type" value="Genomic_DNA"/>
</dbReference>
<proteinExistence type="predicted"/>
<feature type="domain" description="Glycosyltransferase RgtA/B/C/D-like" evidence="9">
    <location>
        <begin position="51"/>
        <end position="204"/>
    </location>
</feature>